<dbReference type="InterPro" id="IPR020846">
    <property type="entry name" value="MFS_dom"/>
</dbReference>
<evidence type="ECO:0000256" key="5">
    <source>
        <dbReference type="SAM" id="Phobius"/>
    </source>
</evidence>
<protein>
    <recommendedName>
        <fullName evidence="6">Major facilitator superfamily (MFS) profile domain-containing protein</fullName>
    </recommendedName>
</protein>
<evidence type="ECO:0000313" key="8">
    <source>
        <dbReference type="Proteomes" id="UP000006034"/>
    </source>
</evidence>
<evidence type="ECO:0000256" key="1">
    <source>
        <dbReference type="ARBA" id="ARBA00004127"/>
    </source>
</evidence>
<feature type="transmembrane region" description="Helical" evidence="5">
    <location>
        <begin position="268"/>
        <end position="290"/>
    </location>
</feature>
<evidence type="ECO:0000313" key="7">
    <source>
        <dbReference type="EMBL" id="EFV45838.2"/>
    </source>
</evidence>
<name>E5Y2B4_BILW3</name>
<dbReference type="HOGENOM" id="CLU_001265_62_1_7"/>
<dbReference type="GeneID" id="78086892"/>
<gene>
    <name evidence="7" type="ORF">HMPREF0179_00324</name>
</gene>
<keyword evidence="4 5" id="KW-0472">Membrane</keyword>
<feature type="transmembrane region" description="Helical" evidence="5">
    <location>
        <begin position="172"/>
        <end position="190"/>
    </location>
</feature>
<dbReference type="OrthoDB" id="5315372at2"/>
<evidence type="ECO:0000256" key="2">
    <source>
        <dbReference type="ARBA" id="ARBA00022692"/>
    </source>
</evidence>
<feature type="transmembrane region" description="Helical" evidence="5">
    <location>
        <begin position="229"/>
        <end position="256"/>
    </location>
</feature>
<dbReference type="Gene3D" id="1.20.1250.20">
    <property type="entry name" value="MFS general substrate transporter like domains"/>
    <property type="match status" value="2"/>
</dbReference>
<dbReference type="AlphaFoldDB" id="E5Y2B4"/>
<dbReference type="GO" id="GO:0016020">
    <property type="term" value="C:membrane"/>
    <property type="evidence" value="ECO:0007669"/>
    <property type="project" value="UniProtKB-ARBA"/>
</dbReference>
<keyword evidence="8" id="KW-1185">Reference proteome</keyword>
<feature type="transmembrane region" description="Helical" evidence="5">
    <location>
        <begin position="111"/>
        <end position="132"/>
    </location>
</feature>
<evidence type="ECO:0000259" key="6">
    <source>
        <dbReference type="PROSITE" id="PS50850"/>
    </source>
</evidence>
<proteinExistence type="predicted"/>
<comment type="caution">
    <text evidence="7">The sequence shown here is derived from an EMBL/GenBank/DDBJ whole genome shotgun (WGS) entry which is preliminary data.</text>
</comment>
<keyword evidence="2 5" id="KW-0812">Transmembrane</keyword>
<comment type="subcellular location">
    <subcellularLocation>
        <location evidence="1">Endomembrane system</location>
        <topology evidence="1">Multi-pass membrane protein</topology>
    </subcellularLocation>
</comment>
<dbReference type="SUPFAM" id="SSF103473">
    <property type="entry name" value="MFS general substrate transporter"/>
    <property type="match status" value="1"/>
</dbReference>
<dbReference type="InterPro" id="IPR051337">
    <property type="entry name" value="OPA_Antiporter"/>
</dbReference>
<accession>E5Y2B4</accession>
<keyword evidence="3 5" id="KW-1133">Transmembrane helix</keyword>
<feature type="domain" description="Major facilitator superfamily (MFS) profile" evidence="6">
    <location>
        <begin position="16"/>
        <end position="423"/>
    </location>
</feature>
<dbReference type="GO" id="GO:0061513">
    <property type="term" value="F:glucose 6-phosphate:phosphate antiporter activity"/>
    <property type="evidence" value="ECO:0007669"/>
    <property type="project" value="TreeGrafter"/>
</dbReference>
<feature type="transmembrane region" description="Helical" evidence="5">
    <location>
        <begin position="83"/>
        <end position="105"/>
    </location>
</feature>
<feature type="transmembrane region" description="Helical" evidence="5">
    <location>
        <begin position="327"/>
        <end position="344"/>
    </location>
</feature>
<dbReference type="PROSITE" id="PS50850">
    <property type="entry name" value="MFS"/>
    <property type="match status" value="1"/>
</dbReference>
<reference evidence="7 8" key="2">
    <citation type="submission" date="2013-04" db="EMBL/GenBank/DDBJ databases">
        <title>The Genome Sequence of Bilophila wadsworthia 3_1_6.</title>
        <authorList>
            <consortium name="The Broad Institute Genomics Platform"/>
            <person name="Earl A."/>
            <person name="Ward D."/>
            <person name="Feldgarden M."/>
            <person name="Gevers D."/>
            <person name="Sibley C."/>
            <person name="Strauss J."/>
            <person name="Allen-Vercoe E."/>
            <person name="Walker B."/>
            <person name="Young S."/>
            <person name="Zeng Q."/>
            <person name="Gargeya S."/>
            <person name="Fitzgerald M."/>
            <person name="Haas B."/>
            <person name="Abouelleil A."/>
            <person name="Allen A.W."/>
            <person name="Alvarado L."/>
            <person name="Arachchi H.M."/>
            <person name="Berlin A.M."/>
            <person name="Chapman S.B."/>
            <person name="Gainer-Dewar J."/>
            <person name="Goldberg J."/>
            <person name="Griggs A."/>
            <person name="Gujja S."/>
            <person name="Hansen M."/>
            <person name="Howarth C."/>
            <person name="Imamovic A."/>
            <person name="Ireland A."/>
            <person name="Larimer J."/>
            <person name="McCowan C."/>
            <person name="Murphy C."/>
            <person name="Pearson M."/>
            <person name="Poon T.W."/>
            <person name="Priest M."/>
            <person name="Roberts A."/>
            <person name="Saif S."/>
            <person name="Shea T."/>
            <person name="Sisk P."/>
            <person name="Sykes S."/>
            <person name="Wortman J."/>
            <person name="Nusbaum C."/>
            <person name="Birren B."/>
        </authorList>
    </citation>
    <scope>NUCLEOTIDE SEQUENCE [LARGE SCALE GENOMIC DNA]</scope>
    <source>
        <strain evidence="7 8">3_1_6</strain>
    </source>
</reference>
<dbReference type="eggNOG" id="COG2271">
    <property type="taxonomic scope" value="Bacteria"/>
</dbReference>
<dbReference type="PANTHER" id="PTHR43826:SF3">
    <property type="entry name" value="GLUCOSE-6-PHOSPHATE EXCHANGER SLC37A4"/>
    <property type="match status" value="1"/>
</dbReference>
<dbReference type="RefSeq" id="WP_016360894.1">
    <property type="nucleotide sequence ID" value="NZ_KE150239.1"/>
</dbReference>
<dbReference type="EMBL" id="ADCP02000002">
    <property type="protein sequence ID" value="EFV45838.2"/>
    <property type="molecule type" value="Genomic_DNA"/>
</dbReference>
<reference evidence="7 8" key="1">
    <citation type="submission" date="2010-10" db="EMBL/GenBank/DDBJ databases">
        <authorList>
            <consortium name="The Broad Institute Genome Sequencing Platform"/>
            <person name="Ward D."/>
            <person name="Earl A."/>
            <person name="Feldgarden M."/>
            <person name="Young S.K."/>
            <person name="Gargeya S."/>
            <person name="Zeng Q."/>
            <person name="Alvarado L."/>
            <person name="Berlin A."/>
            <person name="Bochicchio J."/>
            <person name="Chapman S.B."/>
            <person name="Chen Z."/>
            <person name="Freedman E."/>
            <person name="Gellesch M."/>
            <person name="Goldberg J."/>
            <person name="Griggs A."/>
            <person name="Gujja S."/>
            <person name="Heilman E."/>
            <person name="Heiman D."/>
            <person name="Howarth C."/>
            <person name="Mehta T."/>
            <person name="Neiman D."/>
            <person name="Pearson M."/>
            <person name="Roberts A."/>
            <person name="Saif S."/>
            <person name="Shea T."/>
            <person name="Shenoy N."/>
            <person name="Sisk P."/>
            <person name="Stolte C."/>
            <person name="Sykes S."/>
            <person name="White J."/>
            <person name="Yandava C."/>
            <person name="Allen-Vercoe E."/>
            <person name="Sibley C."/>
            <person name="Ambrose C.E."/>
            <person name="Strauss J."/>
            <person name="Daigneault M."/>
            <person name="Haas B."/>
            <person name="Nusbaum C."/>
            <person name="Birren B."/>
        </authorList>
    </citation>
    <scope>NUCLEOTIDE SEQUENCE [LARGE SCALE GENOMIC DNA]</scope>
    <source>
        <strain evidence="7 8">3_1_6</strain>
    </source>
</reference>
<dbReference type="PANTHER" id="PTHR43826">
    <property type="entry name" value="GLUCOSE-6-PHOSPHATE EXCHANGER SLC37A4"/>
    <property type="match status" value="1"/>
</dbReference>
<dbReference type="STRING" id="563192.HMPREF0179_00324"/>
<sequence length="441" mass="46959">MSPHSSKAMTRHAWFIFSILTICYALVSFFRTSTSTLAVDIMREFAVGGGLMSVMSSAYFYPYGFMQIPAGILSDRWGSRNTIASFLLIGAAGSFLFALSGSVTAATAGRVLIGVGMGMVFVPALRVILYWFPPARHALGTGLILSLGTGGMLLATYPLMLLSQAVGWRGSMFAATAATVLVAGATWLWVRNRPEEAGYAPAWVSITPRKHPAPPLRETMLRIVRSRTYWSVSTWFFCMYGSFYAMTGLWAGPYFIQGYGLDKGTAGGILFCMALGAVVGPSLVGVVVTWVRWSKGVLLLAASGVTILLAAPLLADHPVLPTSLLPAWSLAFGIFCGGFGGIALTKVQEDFPPEIVGTATGMINIYSYIGTALLQLASGWIMEAQAPGQAAYGIGQYASMFILFMAMFVTAFSATLLGLGKSRGNVTDVFSPMGEGETKSA</sequence>
<feature type="transmembrane region" description="Helical" evidence="5">
    <location>
        <begin position="394"/>
        <end position="419"/>
    </location>
</feature>
<dbReference type="GO" id="GO:0012505">
    <property type="term" value="C:endomembrane system"/>
    <property type="evidence" value="ECO:0007669"/>
    <property type="project" value="UniProtKB-SubCell"/>
</dbReference>
<organism evidence="7 8">
    <name type="scientific">Bilophila wadsworthia (strain 3_1_6)</name>
    <dbReference type="NCBI Taxonomy" id="563192"/>
    <lineage>
        <taxon>Bacteria</taxon>
        <taxon>Pseudomonadati</taxon>
        <taxon>Thermodesulfobacteriota</taxon>
        <taxon>Desulfovibrionia</taxon>
        <taxon>Desulfovibrionales</taxon>
        <taxon>Desulfovibrionaceae</taxon>
        <taxon>Bilophila</taxon>
    </lineage>
</organism>
<feature type="transmembrane region" description="Helical" evidence="5">
    <location>
        <begin position="297"/>
        <end position="315"/>
    </location>
</feature>
<feature type="transmembrane region" description="Helical" evidence="5">
    <location>
        <begin position="365"/>
        <end position="382"/>
    </location>
</feature>
<feature type="transmembrane region" description="Helical" evidence="5">
    <location>
        <begin position="12"/>
        <end position="30"/>
    </location>
</feature>
<dbReference type="Proteomes" id="UP000006034">
    <property type="component" value="Unassembled WGS sequence"/>
</dbReference>
<evidence type="ECO:0000256" key="4">
    <source>
        <dbReference type="ARBA" id="ARBA00023136"/>
    </source>
</evidence>
<dbReference type="InterPro" id="IPR036259">
    <property type="entry name" value="MFS_trans_sf"/>
</dbReference>
<feature type="transmembrane region" description="Helical" evidence="5">
    <location>
        <begin position="45"/>
        <end position="62"/>
    </location>
</feature>
<dbReference type="Pfam" id="PF07690">
    <property type="entry name" value="MFS_1"/>
    <property type="match status" value="1"/>
</dbReference>
<dbReference type="InterPro" id="IPR011701">
    <property type="entry name" value="MFS"/>
</dbReference>
<dbReference type="GO" id="GO:0035435">
    <property type="term" value="P:phosphate ion transmembrane transport"/>
    <property type="evidence" value="ECO:0007669"/>
    <property type="project" value="TreeGrafter"/>
</dbReference>
<evidence type="ECO:0000256" key="3">
    <source>
        <dbReference type="ARBA" id="ARBA00022989"/>
    </source>
</evidence>
<feature type="transmembrane region" description="Helical" evidence="5">
    <location>
        <begin position="139"/>
        <end position="160"/>
    </location>
</feature>